<dbReference type="Gene3D" id="3.30.565.10">
    <property type="entry name" value="Histidine kinase-like ATPase, C-terminal domain"/>
    <property type="match status" value="1"/>
</dbReference>
<dbReference type="PANTHER" id="PTHR41523">
    <property type="entry name" value="TWO-COMPONENT SYSTEM SENSOR PROTEIN"/>
    <property type="match status" value="1"/>
</dbReference>
<evidence type="ECO:0000259" key="11">
    <source>
        <dbReference type="PROSITE" id="PS50046"/>
    </source>
</evidence>
<dbReference type="SMART" id="SM00091">
    <property type="entry name" value="PAS"/>
    <property type="match status" value="2"/>
</dbReference>
<dbReference type="InterPro" id="IPR003594">
    <property type="entry name" value="HATPase_dom"/>
</dbReference>
<dbReference type="Pfam" id="PF08447">
    <property type="entry name" value="PAS_3"/>
    <property type="match status" value="1"/>
</dbReference>
<evidence type="ECO:0000256" key="8">
    <source>
        <dbReference type="ARBA" id="ARBA00022840"/>
    </source>
</evidence>
<evidence type="ECO:0000256" key="6">
    <source>
        <dbReference type="ARBA" id="ARBA00022741"/>
    </source>
</evidence>
<sequence length="1314" mass="151463">MNKGIASSEQQVLIITDSYEELFHRNLRSLDFANIVEYRKNRYQIQQCESPLFRDLEIFLQDSPDCVLLDWELPNLDRENVLQQLISKQIPVVILVSASSEELVSCTEQDYLVKETLTKELILSTIRNAIAHDKLKLIHNRSEALLETQNRCLGCIAVGDQLLEAFNLLSQLIELQIPEALCSILVFDNQGKLNSLAAPNLPEDFNLIIKDITINEAKSLFGKNLAGTTINISDINNHYWQDYQDLALKNGLRTCWAAPIFARDGQQILGFFALYYRDLLTPSLEEIKVIKNTAYAAGIAIERDRSETNLQQQLQRERQLYQQLQQELSDRQQVELKFQESQKFIQKIADASPNILYLYNVQEQRNIYSNREIYSILGYTPQEIQEMGGDFFQRLMHPDDFVRVPNNLELIYNSPDGEIIGMEYRMQNSNGEWRWLYSRSSIFSRDDRGRVLLTIGTAEDITDRKRSEEELKRSEAHQQALIKAIPDLIMRINRSGIYLEFIANPMFPLVGDIPDMIGKHASQILSPELAQKRIEHVQLALETNSIQIYEQRLSVDGNVQEEEVRIVPYCEEEVLVLVRNITDRKIAEEALRESKKRFERIAETLPGVIYTMIQCPDGSRYFEYMSSGVTKIHEITIEQALKNPRWIDDQFHPDDKAGFIAAARYSDETLSSFNYEWRIITPSGKIKWLQITSLLEKIENQGVVSFKRQNGDIARHGIVLDITDRKTADIQLQQQAEQQRLLSGITQRIRSSLNLEEILNITVAEIHQVLKSDRVLVYQIFADGTGAVIAESVSPNCQSIINKKYPEEVFPEEIYESYLQGKVSTLNDLETESVLSWLVELLQEIQVRAKLTVPIIQDQKLWGLLISHQCNHPRQWQNWEIDLLKQLSSQLAIAIQQASLYQQLQLELRDRQRAEKLIHQQVERESLLREVMQRIRQTLDLHTIFETATLEIRQFLHADRVGIFKFYPESNYNDGEFVAESVVVEFNSIVAIKSHDHCFGEQYAESYQRGRFQAVDDIYNAGLSDCHVNILSAFQVRANLVVPLLNGKKLWGLLCVHQCSSPRHWENTEISLVYQISNQLAIAIQQASLYQQIQTELAEKEKLYLKLANELHQKKVLLKEVHHRVKNNLQVMSSLLRMQFRKTTPELKNLIEDYQNRIQSMALIHAQLHQNDDLANINFHDYISDLTTNLFECYGSKSANVQRKLEVSNISLSLDQSIPLGLIINELISNALKHAFPQGSGEINIQLVQVESQYHLIVSDNGIGILPELLDLRHTDSLGMQLMYGLTEQLEGELTYDSHNGSRFQIKFPILETI</sequence>
<dbReference type="PROSITE" id="PS50113">
    <property type="entry name" value="PAC"/>
    <property type="match status" value="2"/>
</dbReference>
<dbReference type="InterPro" id="IPR000014">
    <property type="entry name" value="PAS"/>
</dbReference>
<dbReference type="SUPFAM" id="SSF55781">
    <property type="entry name" value="GAF domain-like"/>
    <property type="match status" value="3"/>
</dbReference>
<dbReference type="InterPro" id="IPR005467">
    <property type="entry name" value="His_kinase_dom"/>
</dbReference>
<dbReference type="SUPFAM" id="SSF55874">
    <property type="entry name" value="ATPase domain of HSP90 chaperone/DNA topoisomerase II/histidine kinase"/>
    <property type="match status" value="1"/>
</dbReference>
<evidence type="ECO:0000259" key="13">
    <source>
        <dbReference type="PROSITE" id="PS50112"/>
    </source>
</evidence>
<comment type="caution">
    <text evidence="15">The sequence shown here is derived from an EMBL/GenBank/DDBJ whole genome shotgun (WGS) entry which is preliminary data.</text>
</comment>
<feature type="domain" description="Phytochrome chromophore attachment site" evidence="11">
    <location>
        <begin position="940"/>
        <end position="1079"/>
    </location>
</feature>
<evidence type="ECO:0000259" key="14">
    <source>
        <dbReference type="PROSITE" id="PS50113"/>
    </source>
</evidence>
<evidence type="ECO:0000256" key="3">
    <source>
        <dbReference type="ARBA" id="ARBA00012438"/>
    </source>
</evidence>
<evidence type="ECO:0000256" key="10">
    <source>
        <dbReference type="SAM" id="Coils"/>
    </source>
</evidence>
<keyword evidence="8" id="KW-0067">ATP-binding</keyword>
<dbReference type="SMART" id="SM00086">
    <property type="entry name" value="PAC"/>
    <property type="match status" value="2"/>
</dbReference>
<evidence type="ECO:0000256" key="4">
    <source>
        <dbReference type="ARBA" id="ARBA00022553"/>
    </source>
</evidence>
<dbReference type="EC" id="2.7.13.3" evidence="3"/>
<keyword evidence="6" id="KW-0547">Nucleotide-binding</keyword>
<feature type="domain" description="Phytochrome chromophore attachment site" evidence="11">
    <location>
        <begin position="754"/>
        <end position="890"/>
    </location>
</feature>
<keyword evidence="4" id="KW-0597">Phosphoprotein</keyword>
<gene>
    <name evidence="15" type="ORF">DCF19_03265</name>
</gene>
<keyword evidence="10" id="KW-0175">Coiled coil</keyword>
<dbReference type="CDD" id="cd00156">
    <property type="entry name" value="REC"/>
    <property type="match status" value="1"/>
</dbReference>
<feature type="domain" description="PAS" evidence="13">
    <location>
        <begin position="341"/>
        <end position="415"/>
    </location>
</feature>
<evidence type="ECO:0000313" key="16">
    <source>
        <dbReference type="Proteomes" id="UP000249467"/>
    </source>
</evidence>
<dbReference type="NCBIfam" id="TIGR00229">
    <property type="entry name" value="sensory_box"/>
    <property type="match status" value="1"/>
</dbReference>
<evidence type="ECO:0000256" key="2">
    <source>
        <dbReference type="ARBA" id="ARBA00006402"/>
    </source>
</evidence>
<dbReference type="InterPro" id="IPR029016">
    <property type="entry name" value="GAF-like_dom_sf"/>
</dbReference>
<feature type="domain" description="PAC" evidence="14">
    <location>
        <begin position="673"/>
        <end position="734"/>
    </location>
</feature>
<dbReference type="InterPro" id="IPR016132">
    <property type="entry name" value="Phyto_chromo_attachment"/>
</dbReference>
<evidence type="ECO:0000256" key="9">
    <source>
        <dbReference type="ARBA" id="ARBA00023026"/>
    </source>
</evidence>
<dbReference type="Proteomes" id="UP000249467">
    <property type="component" value="Unassembled WGS sequence"/>
</dbReference>
<reference evidence="15 16" key="1">
    <citation type="submission" date="2018-04" db="EMBL/GenBank/DDBJ databases">
        <authorList>
            <person name="Go L.Y."/>
            <person name="Mitchell J.A."/>
        </authorList>
    </citation>
    <scope>NUCLEOTIDE SEQUENCE [LARGE SCALE GENOMIC DNA]</scope>
    <source>
        <strain evidence="15">ULC066bin1</strain>
    </source>
</reference>
<evidence type="ECO:0000313" key="15">
    <source>
        <dbReference type="EMBL" id="PZO44233.1"/>
    </source>
</evidence>
<dbReference type="EMBL" id="QBML01000003">
    <property type="protein sequence ID" value="PZO44233.1"/>
    <property type="molecule type" value="Genomic_DNA"/>
</dbReference>
<dbReference type="SMART" id="SM00065">
    <property type="entry name" value="GAF"/>
    <property type="match status" value="3"/>
</dbReference>
<feature type="domain" description="PAC" evidence="14">
    <location>
        <begin position="420"/>
        <end position="473"/>
    </location>
</feature>
<organism evidence="15 16">
    <name type="scientific">Pseudanabaena frigida</name>
    <dbReference type="NCBI Taxonomy" id="945775"/>
    <lineage>
        <taxon>Bacteria</taxon>
        <taxon>Bacillati</taxon>
        <taxon>Cyanobacteriota</taxon>
        <taxon>Cyanophyceae</taxon>
        <taxon>Pseudanabaenales</taxon>
        <taxon>Pseudanabaenaceae</taxon>
        <taxon>Pseudanabaena</taxon>
    </lineage>
</organism>
<comment type="similarity">
    <text evidence="2">In the N-terminal section; belongs to the phytochrome family.</text>
</comment>
<dbReference type="InterPro" id="IPR013655">
    <property type="entry name" value="PAS_fold_3"/>
</dbReference>
<dbReference type="Pfam" id="PF01590">
    <property type="entry name" value="GAF"/>
    <property type="match status" value="3"/>
</dbReference>
<dbReference type="Gene3D" id="3.40.50.2300">
    <property type="match status" value="1"/>
</dbReference>
<dbReference type="InterPro" id="IPR000700">
    <property type="entry name" value="PAS-assoc_C"/>
</dbReference>
<dbReference type="PROSITE" id="PS50112">
    <property type="entry name" value="PAS"/>
    <property type="match status" value="1"/>
</dbReference>
<evidence type="ECO:0000256" key="1">
    <source>
        <dbReference type="ARBA" id="ARBA00000085"/>
    </source>
</evidence>
<dbReference type="InterPro" id="IPR036890">
    <property type="entry name" value="HATPase_C_sf"/>
</dbReference>
<dbReference type="InterPro" id="IPR001610">
    <property type="entry name" value="PAC"/>
</dbReference>
<keyword evidence="7" id="KW-0418">Kinase</keyword>
<evidence type="ECO:0000256" key="7">
    <source>
        <dbReference type="ARBA" id="ARBA00022777"/>
    </source>
</evidence>
<evidence type="ECO:0000256" key="5">
    <source>
        <dbReference type="ARBA" id="ARBA00022679"/>
    </source>
</evidence>
<dbReference type="Gene3D" id="3.30.450.40">
    <property type="match status" value="3"/>
</dbReference>
<dbReference type="SUPFAM" id="SSF52172">
    <property type="entry name" value="CheY-like"/>
    <property type="match status" value="1"/>
</dbReference>
<feature type="domain" description="Histidine kinase" evidence="12">
    <location>
        <begin position="1120"/>
        <end position="1312"/>
    </location>
</feature>
<dbReference type="InterPro" id="IPR011495">
    <property type="entry name" value="Sig_transdc_His_kin_sub2_dim/P"/>
</dbReference>
<name>A0A2W4WGK4_9CYAN</name>
<dbReference type="Pfam" id="PF02518">
    <property type="entry name" value="HATPase_c"/>
    <property type="match status" value="1"/>
</dbReference>
<dbReference type="CDD" id="cd00130">
    <property type="entry name" value="PAS"/>
    <property type="match status" value="1"/>
</dbReference>
<accession>A0A2W4WGK4</accession>
<protein>
    <recommendedName>
        <fullName evidence="3">histidine kinase</fullName>
        <ecNumber evidence="3">2.7.13.3</ecNumber>
    </recommendedName>
</protein>
<dbReference type="InterPro" id="IPR003018">
    <property type="entry name" value="GAF"/>
</dbReference>
<dbReference type="SUPFAM" id="SSF55785">
    <property type="entry name" value="PYP-like sensor domain (PAS domain)"/>
    <property type="match status" value="3"/>
</dbReference>
<dbReference type="Gene3D" id="3.30.450.20">
    <property type="entry name" value="PAS domain"/>
    <property type="match status" value="3"/>
</dbReference>
<dbReference type="InterPro" id="IPR035965">
    <property type="entry name" value="PAS-like_dom_sf"/>
</dbReference>
<dbReference type="SMART" id="SM00387">
    <property type="entry name" value="HATPase_c"/>
    <property type="match status" value="1"/>
</dbReference>
<dbReference type="PROSITE" id="PS50046">
    <property type="entry name" value="PHYTOCHROME_2"/>
    <property type="match status" value="2"/>
</dbReference>
<dbReference type="PANTHER" id="PTHR41523:SF8">
    <property type="entry name" value="ETHYLENE RESPONSE SENSOR PROTEIN"/>
    <property type="match status" value="1"/>
</dbReference>
<feature type="coiled-coil region" evidence="10">
    <location>
        <begin position="307"/>
        <end position="334"/>
    </location>
</feature>
<comment type="catalytic activity">
    <reaction evidence="1">
        <text>ATP + protein L-histidine = ADP + protein N-phospho-L-histidine.</text>
        <dbReference type="EC" id="2.7.13.3"/>
    </reaction>
</comment>
<dbReference type="InterPro" id="IPR011006">
    <property type="entry name" value="CheY-like_superfamily"/>
</dbReference>
<reference evidence="15 16" key="2">
    <citation type="submission" date="2018-06" db="EMBL/GenBank/DDBJ databases">
        <title>Metagenomic assembly of (sub)arctic Cyanobacteria and their associated microbiome from non-axenic cultures.</title>
        <authorList>
            <person name="Baurain D."/>
        </authorList>
    </citation>
    <scope>NUCLEOTIDE SEQUENCE [LARGE SCALE GENOMIC DNA]</scope>
    <source>
        <strain evidence="15">ULC066bin1</strain>
    </source>
</reference>
<keyword evidence="9" id="KW-0843">Virulence</keyword>
<dbReference type="GO" id="GO:0004673">
    <property type="term" value="F:protein histidine kinase activity"/>
    <property type="evidence" value="ECO:0007669"/>
    <property type="project" value="UniProtKB-EC"/>
</dbReference>
<evidence type="ECO:0000259" key="12">
    <source>
        <dbReference type="PROSITE" id="PS50109"/>
    </source>
</evidence>
<dbReference type="PROSITE" id="PS50109">
    <property type="entry name" value="HIS_KIN"/>
    <property type="match status" value="1"/>
</dbReference>
<dbReference type="GO" id="GO:0005524">
    <property type="term" value="F:ATP binding"/>
    <property type="evidence" value="ECO:0007669"/>
    <property type="project" value="UniProtKB-KW"/>
</dbReference>
<dbReference type="Pfam" id="PF07568">
    <property type="entry name" value="HisKA_2"/>
    <property type="match status" value="1"/>
</dbReference>
<proteinExistence type="inferred from homology"/>
<keyword evidence="5" id="KW-0808">Transferase</keyword>